<evidence type="ECO:0008006" key="9">
    <source>
        <dbReference type="Google" id="ProtNLM"/>
    </source>
</evidence>
<dbReference type="PANTHER" id="PTHR24098">
    <property type="entry name" value="OUTER SEGMENT 5"/>
    <property type="match status" value="1"/>
</dbReference>
<dbReference type="Pfam" id="PF23335">
    <property type="entry name" value="Beta-prop_IFT80_2nd"/>
    <property type="match status" value="1"/>
</dbReference>
<sequence length="758" mass="84378">MRLKVIQAREARHSDCVCGVGWSNSDEVLSFGDDQRLLKWNMINLEANKMADLPPGFYATSLHFFPRSLSKQNDIFAVTSSDGKLHLFSRTGKIDRSVEAHKGAALCVRWSSDGTGILTSGQDGTVKMWSRQGLLRSVLATLPSPSYSCAWNGQANKILYTCGESAYIKSLKMQVAPLTWKAHDGIVLCADWCAASDLIVTGGEDCRFKVWDSYGRVLFTSSLHEYPITSLSFSPDGSLFAVGSFNLLRLCDKAGWAHSLDILSTGSLMALSWSPDGTQVAAGTAGGHVVHAHIIERRVSYRNMDVVQTKWNIVEVRDVSSEAAHESLETKDRVTRMSIAFGHLVLVTTRQAYVYNEQNWNTPVLIDLKEGAVSVIVQAEKVFLLADGGGLYVFGYEGRLVCELKLPNSALGAGHHQRTIALSGDTVAVIDIVDPSQIHVLDPQTSKNQGDGKITHTAEVEEICLSQSGNINNRLLAMIDSSGSVYVAMIKTIGKVSRIAKLGTLVQRICFHDQWPMLAGLQEGQLVVWPCPSIAFDHRNLLEKTTITKKMEQLGRFPELLNFTKNSILLRRSDGSLLPSAFSPFPAALLAHLEESKWDNAIRLCRHMNDDALWAMLAGMAMQARNIYAAEIAYGSLEEIEKVEFLRDIRNEKDKDVKAAMMTMLSGKTTEAEVMLEKAGHPFRALMLSITTFKWDRALDIALKNRDLLEIVFGYRQKYLQEMGRQETNEKFLKYQSQVEIDWPHIRQTIANLRAKEE</sequence>
<keyword evidence="8" id="KW-1185">Reference proteome</keyword>
<dbReference type="InterPro" id="IPR056456">
    <property type="entry name" value="Beta-prop_IFT80_2nd"/>
</dbReference>
<evidence type="ECO:0000259" key="6">
    <source>
        <dbReference type="Pfam" id="PF23387"/>
    </source>
</evidence>
<dbReference type="SMART" id="SM00320">
    <property type="entry name" value="WD40"/>
    <property type="match status" value="7"/>
</dbReference>
<evidence type="ECO:0000313" key="8">
    <source>
        <dbReference type="Proteomes" id="UP001328107"/>
    </source>
</evidence>
<evidence type="ECO:0000256" key="1">
    <source>
        <dbReference type="ARBA" id="ARBA00004138"/>
    </source>
</evidence>
<evidence type="ECO:0000259" key="5">
    <source>
        <dbReference type="Pfam" id="PF23335"/>
    </source>
</evidence>
<keyword evidence="4" id="KW-0853">WD repeat</keyword>
<evidence type="ECO:0000256" key="2">
    <source>
        <dbReference type="ARBA" id="ARBA00023069"/>
    </source>
</evidence>
<accession>A0AAN5C8A1</accession>
<dbReference type="InterPro" id="IPR056157">
    <property type="entry name" value="TPR_IFT80_172_dom"/>
</dbReference>
<dbReference type="InterPro" id="IPR036322">
    <property type="entry name" value="WD40_repeat_dom_sf"/>
</dbReference>
<dbReference type="InterPro" id="IPR001680">
    <property type="entry name" value="WD40_rpt"/>
</dbReference>
<feature type="repeat" description="WD" evidence="4">
    <location>
        <begin position="180"/>
        <end position="212"/>
    </location>
</feature>
<organism evidence="7 8">
    <name type="scientific">Pristionchus mayeri</name>
    <dbReference type="NCBI Taxonomy" id="1317129"/>
    <lineage>
        <taxon>Eukaryota</taxon>
        <taxon>Metazoa</taxon>
        <taxon>Ecdysozoa</taxon>
        <taxon>Nematoda</taxon>
        <taxon>Chromadorea</taxon>
        <taxon>Rhabditida</taxon>
        <taxon>Rhabditina</taxon>
        <taxon>Diplogasteromorpha</taxon>
        <taxon>Diplogasteroidea</taxon>
        <taxon>Neodiplogasteridae</taxon>
        <taxon>Pristionchus</taxon>
    </lineage>
</organism>
<dbReference type="Proteomes" id="UP001328107">
    <property type="component" value="Unassembled WGS sequence"/>
</dbReference>
<feature type="domain" description="IFT80/172/WDR35 TPR" evidence="6">
    <location>
        <begin position="613"/>
        <end position="757"/>
    </location>
</feature>
<dbReference type="FunFam" id="1.25.40.470:FF:000007">
    <property type="entry name" value="Intraflagellar transport 80 homolog (Chlamydomonas)"/>
    <property type="match status" value="1"/>
</dbReference>
<dbReference type="Pfam" id="PF00400">
    <property type="entry name" value="WD40"/>
    <property type="match status" value="3"/>
</dbReference>
<dbReference type="GO" id="GO:0030992">
    <property type="term" value="C:intraciliary transport particle B"/>
    <property type="evidence" value="ECO:0007669"/>
    <property type="project" value="TreeGrafter"/>
</dbReference>
<dbReference type="EMBL" id="BTRK01000001">
    <property type="protein sequence ID" value="GMR32599.1"/>
    <property type="molecule type" value="Genomic_DNA"/>
</dbReference>
<proteinExistence type="predicted"/>
<dbReference type="PROSITE" id="PS50294">
    <property type="entry name" value="WD_REPEATS_REGION"/>
    <property type="match status" value="2"/>
</dbReference>
<dbReference type="Pfam" id="PF23387">
    <property type="entry name" value="TPR_IFT80_172"/>
    <property type="match status" value="1"/>
</dbReference>
<comment type="caution">
    <text evidence="7">The sequence shown here is derived from an EMBL/GenBank/DDBJ whole genome shotgun (WGS) entry which is preliminary data.</text>
</comment>
<dbReference type="Gene3D" id="1.25.40.470">
    <property type="match status" value="1"/>
</dbReference>
<keyword evidence="3" id="KW-0966">Cell projection</keyword>
<dbReference type="GO" id="GO:0005929">
    <property type="term" value="C:cilium"/>
    <property type="evidence" value="ECO:0007669"/>
    <property type="project" value="UniProtKB-SubCell"/>
</dbReference>
<comment type="subcellular location">
    <subcellularLocation>
        <location evidence="1">Cell projection</location>
        <location evidence="1">Cilium</location>
    </subcellularLocation>
</comment>
<feature type="repeat" description="WD" evidence="4">
    <location>
        <begin position="98"/>
        <end position="130"/>
    </location>
</feature>
<keyword evidence="2" id="KW-0969">Cilium</keyword>
<evidence type="ECO:0000256" key="3">
    <source>
        <dbReference type="ARBA" id="ARBA00023273"/>
    </source>
</evidence>
<dbReference type="AlphaFoldDB" id="A0AAN5C8A1"/>
<feature type="domain" description="IFT80 second beta-propeller" evidence="5">
    <location>
        <begin position="296"/>
        <end position="585"/>
    </location>
</feature>
<dbReference type="PANTHER" id="PTHR24098:SF0">
    <property type="entry name" value="OUTER SEGMENT 5"/>
    <property type="match status" value="1"/>
</dbReference>
<dbReference type="InterPro" id="IPR015943">
    <property type="entry name" value="WD40/YVTN_repeat-like_dom_sf"/>
</dbReference>
<dbReference type="Gene3D" id="2.130.10.10">
    <property type="entry name" value="YVTN repeat-like/Quinoprotein amine dehydrogenase"/>
    <property type="match status" value="2"/>
</dbReference>
<gene>
    <name evidence="7" type="ORF">PMAYCL1PPCAC_02794</name>
</gene>
<reference evidence="8" key="1">
    <citation type="submission" date="2022-10" db="EMBL/GenBank/DDBJ databases">
        <title>Genome assembly of Pristionchus species.</title>
        <authorList>
            <person name="Yoshida K."/>
            <person name="Sommer R.J."/>
        </authorList>
    </citation>
    <scope>NUCLEOTIDE SEQUENCE [LARGE SCALE GENOMIC DNA]</scope>
    <source>
        <strain evidence="8">RS5460</strain>
    </source>
</reference>
<dbReference type="PROSITE" id="PS50082">
    <property type="entry name" value="WD_REPEATS_2"/>
    <property type="match status" value="2"/>
</dbReference>
<dbReference type="GO" id="GO:0060271">
    <property type="term" value="P:cilium assembly"/>
    <property type="evidence" value="ECO:0007669"/>
    <property type="project" value="TreeGrafter"/>
</dbReference>
<evidence type="ECO:0000313" key="7">
    <source>
        <dbReference type="EMBL" id="GMR32599.1"/>
    </source>
</evidence>
<dbReference type="SUPFAM" id="SSF50978">
    <property type="entry name" value="WD40 repeat-like"/>
    <property type="match status" value="2"/>
</dbReference>
<protein>
    <recommendedName>
        <fullName evidence="9">Intraflagellar transport protein 80 homolog</fullName>
    </recommendedName>
</protein>
<evidence type="ECO:0000256" key="4">
    <source>
        <dbReference type="PROSITE-ProRule" id="PRU00221"/>
    </source>
</evidence>
<dbReference type="FunFam" id="2.130.10.10:FF:000298">
    <property type="entry name" value="Intraflagellar transport 80 homolog (Chlamydomonas)"/>
    <property type="match status" value="1"/>
</dbReference>
<name>A0AAN5C8A1_9BILA</name>